<feature type="region of interest" description="Disordered" evidence="7">
    <location>
        <begin position="208"/>
        <end position="228"/>
    </location>
</feature>
<dbReference type="InterPro" id="IPR001584">
    <property type="entry name" value="Integrase_cat-core"/>
</dbReference>
<dbReference type="InterPro" id="IPR012337">
    <property type="entry name" value="RNaseH-like_sf"/>
</dbReference>
<evidence type="ECO:0000256" key="6">
    <source>
        <dbReference type="ARBA" id="ARBA00022918"/>
    </source>
</evidence>
<dbReference type="GO" id="GO:0016787">
    <property type="term" value="F:hydrolase activity"/>
    <property type="evidence" value="ECO:0007669"/>
    <property type="project" value="UniProtKB-KW"/>
</dbReference>
<dbReference type="GO" id="GO:0015074">
    <property type="term" value="P:DNA integration"/>
    <property type="evidence" value="ECO:0007669"/>
    <property type="project" value="InterPro"/>
</dbReference>
<dbReference type="GO" id="GO:0003676">
    <property type="term" value="F:nucleic acid binding"/>
    <property type="evidence" value="ECO:0007669"/>
    <property type="project" value="InterPro"/>
</dbReference>
<dbReference type="FunFam" id="3.30.420.10:FF:000063">
    <property type="entry name" value="Retrovirus-related Pol polyprotein from transposon 297-like Protein"/>
    <property type="match status" value="1"/>
</dbReference>
<feature type="region of interest" description="Disordered" evidence="7">
    <location>
        <begin position="1317"/>
        <end position="1421"/>
    </location>
</feature>
<gene>
    <name evidence="10" type="ORF">P5673_019959</name>
</gene>
<keyword evidence="3" id="KW-0540">Nuclease</keyword>
<evidence type="ECO:0000256" key="2">
    <source>
        <dbReference type="ARBA" id="ARBA00022695"/>
    </source>
</evidence>
<keyword evidence="2" id="KW-0548">Nucleotidyltransferase</keyword>
<dbReference type="Gene3D" id="3.30.70.270">
    <property type="match status" value="2"/>
</dbReference>
<feature type="domain" description="Reverse transcriptase" evidence="8">
    <location>
        <begin position="514"/>
        <end position="697"/>
    </location>
</feature>
<dbReference type="Pfam" id="PF00665">
    <property type="entry name" value="rve"/>
    <property type="match status" value="1"/>
</dbReference>
<dbReference type="CDD" id="cd05481">
    <property type="entry name" value="retropepsin_like_LTR_1"/>
    <property type="match status" value="1"/>
</dbReference>
<reference evidence="10" key="2">
    <citation type="journal article" date="2023" name="Science">
        <title>Genomic signatures of disease resistance in endangered staghorn corals.</title>
        <authorList>
            <person name="Vollmer S.V."/>
            <person name="Selwyn J.D."/>
            <person name="Despard B.A."/>
            <person name="Roesel C.L."/>
        </authorList>
    </citation>
    <scope>NUCLEOTIDE SEQUENCE</scope>
    <source>
        <strain evidence="10">K2</strain>
    </source>
</reference>
<dbReference type="Pfam" id="PF17921">
    <property type="entry name" value="Integrase_H2C2"/>
    <property type="match status" value="1"/>
</dbReference>
<evidence type="ECO:0000256" key="3">
    <source>
        <dbReference type="ARBA" id="ARBA00022722"/>
    </source>
</evidence>
<keyword evidence="1" id="KW-0808">Transferase</keyword>
<dbReference type="InterPro" id="IPR043502">
    <property type="entry name" value="DNA/RNA_pol_sf"/>
</dbReference>
<name>A0AAD9QB45_ACRCE</name>
<comment type="caution">
    <text evidence="10">The sequence shown here is derived from an EMBL/GenBank/DDBJ whole genome shotgun (WGS) entry which is preliminary data.</text>
</comment>
<dbReference type="Gene3D" id="3.10.10.10">
    <property type="entry name" value="HIV Type 1 Reverse Transcriptase, subunit A, domain 1"/>
    <property type="match status" value="1"/>
</dbReference>
<dbReference type="SUPFAM" id="SSF53098">
    <property type="entry name" value="Ribonuclease H-like"/>
    <property type="match status" value="1"/>
</dbReference>
<dbReference type="GO" id="GO:0003964">
    <property type="term" value="F:RNA-directed DNA polymerase activity"/>
    <property type="evidence" value="ECO:0007669"/>
    <property type="project" value="UniProtKB-KW"/>
</dbReference>
<dbReference type="Pfam" id="PF00078">
    <property type="entry name" value="RVT_1"/>
    <property type="match status" value="1"/>
</dbReference>
<evidence type="ECO:0000313" key="10">
    <source>
        <dbReference type="EMBL" id="KAK2557605.1"/>
    </source>
</evidence>
<dbReference type="SUPFAM" id="SSF56672">
    <property type="entry name" value="DNA/RNA polymerases"/>
    <property type="match status" value="1"/>
</dbReference>
<accession>A0AAD9QB45</accession>
<reference evidence="10" key="1">
    <citation type="journal article" date="2023" name="G3 (Bethesda)">
        <title>Whole genome assembly and annotation of the endangered Caribbean coral Acropora cervicornis.</title>
        <authorList>
            <person name="Selwyn J.D."/>
            <person name="Vollmer S.V."/>
        </authorList>
    </citation>
    <scope>NUCLEOTIDE SEQUENCE</scope>
    <source>
        <strain evidence="10">K2</strain>
    </source>
</reference>
<feature type="domain" description="Integrase catalytic" evidence="9">
    <location>
        <begin position="1079"/>
        <end position="1240"/>
    </location>
</feature>
<evidence type="ECO:0000259" key="8">
    <source>
        <dbReference type="PROSITE" id="PS50878"/>
    </source>
</evidence>
<dbReference type="FunFam" id="3.30.70.270:FF:000026">
    <property type="entry name" value="Transposon Ty3-G Gag-Pol polyprotein"/>
    <property type="match status" value="1"/>
</dbReference>
<dbReference type="InterPro" id="IPR000477">
    <property type="entry name" value="RT_dom"/>
</dbReference>
<keyword evidence="5" id="KW-0378">Hydrolase</keyword>
<keyword evidence="11" id="KW-1185">Reference proteome</keyword>
<dbReference type="Proteomes" id="UP001249851">
    <property type="component" value="Unassembled WGS sequence"/>
</dbReference>
<organism evidence="10 11">
    <name type="scientific">Acropora cervicornis</name>
    <name type="common">Staghorn coral</name>
    <dbReference type="NCBI Taxonomy" id="6130"/>
    <lineage>
        <taxon>Eukaryota</taxon>
        <taxon>Metazoa</taxon>
        <taxon>Cnidaria</taxon>
        <taxon>Anthozoa</taxon>
        <taxon>Hexacorallia</taxon>
        <taxon>Scleractinia</taxon>
        <taxon>Astrocoeniina</taxon>
        <taxon>Acroporidae</taxon>
        <taxon>Acropora</taxon>
    </lineage>
</organism>
<keyword evidence="4" id="KW-0255">Endonuclease</keyword>
<dbReference type="InterPro" id="IPR036397">
    <property type="entry name" value="RNaseH_sf"/>
</dbReference>
<evidence type="ECO:0000256" key="5">
    <source>
        <dbReference type="ARBA" id="ARBA00022801"/>
    </source>
</evidence>
<protein>
    <submittedName>
        <fullName evidence="10">Retrovirus-related Pol polyprotein from transposon 17.6</fullName>
    </submittedName>
</protein>
<dbReference type="Gene3D" id="3.30.420.10">
    <property type="entry name" value="Ribonuclease H-like superfamily/Ribonuclease H"/>
    <property type="match status" value="1"/>
</dbReference>
<evidence type="ECO:0000259" key="9">
    <source>
        <dbReference type="PROSITE" id="PS50994"/>
    </source>
</evidence>
<dbReference type="InterPro" id="IPR043128">
    <property type="entry name" value="Rev_trsase/Diguanyl_cyclase"/>
</dbReference>
<dbReference type="PANTHER" id="PTHR37984:SF8">
    <property type="entry name" value="CCHC-TYPE DOMAIN-CONTAINING PROTEIN"/>
    <property type="match status" value="1"/>
</dbReference>
<evidence type="ECO:0000313" key="11">
    <source>
        <dbReference type="Proteomes" id="UP001249851"/>
    </source>
</evidence>
<sequence>MSESDSSCTATQPAAPQFIQSTIPLPSKLDFKGNLAANWKKFKRLWTNYEIASRLRTQSSDLRTATLLTCIGPDILEIYDGLPFGNEEEKTNIDKVIELLDAYFIGETNEIYEAYLFNQRVQEVGESFDSFLTSVRSLAKTCNFGTIQDRMIRDRVVVGIKDNTTRKKLLAESKLTLNKCIDICRASETTSKQLKEMTQLGEVSAINTTGHPKFKTDARDKKGRKVSRVQHPVQNKPYAQGNRASKPPFQIRCKFCHRNHPRKKELCPAWQHKCDNCGGMNHFLVACSSLKPNKQQGKKSVHSVEQEFSRECNDGDSDDYLFSVESLSALHKKNSPKKIYANMRLRDVTVTFQLDCGATVNILPVDIYQQIFNDPQMKRLQHTQTTLVMFNKSELQPLGYVKVETLNPKNEQCFLTEYTVVPEGYTPLLGSESVQQFCLITVNADNIMSLSHTASMQPDLVSEFHDIFSGEGKLEGKLHLEIDKSVPPVALPVRKVPFAVKDPLKQELERLVKTGILQPVDVPTNWISSMVVVKKSNGKIRLCIDPKPLNAALKRNHYPLPVIDDLLPLLAKAKVFSVVDARNGFWHVQLDNESSFLTTFGTPWGRFRWTRMPFGISPAPEEFQRRLEQALEGLEGVKPIFDDILIFGVGETQAEALADHDAKLRALFERCRKKGIKLNKEKVKLRCTEVKFMGHVICQDGLKPDPDKVQGIREMPAPTSKQDLKRFLGMVNYLQKFAPNLSEVTAPMRDLLKQRNEFHWDEEVQGHSFKQVKEILSAAPVLKFFDPKESVELQCDASDKGLGACLMQGGQPVAYASRCMTETEVNYAQIEKELLAILFGVERFEQCVYGRRVEVETDHKPLESIFKKSLLSAPKRLQRMMLRLQKFDLLVSYKKGTEMYLADTLSRAFRMCQRATQDTREDVVCIEELRSNTERELEFVNMIQYLPVSEATQIAIKQATESDATLRDLKTVIREGWPACNSEVPENIRNYFPFREELSLQNGLVFKGERLVIPASVKDEMLAKIHASHIGIQGSLRRAREVIYWPGMNKDVEDYVSKCTVCSSQPVQQRKEPLICHELPNRPWEKIAVDLFDLNGTEFVVTVDYYSSFFEVDKLRSKTAEEVVKKLKAHLARHGIPDQLVSDNGQPFSSAKFQEFAKLYGFEHVTSSPIYAQSNGKAENAVKTAKSLLEKAAKAEQDPYLALLDWRNTPTETLNSSPVQRLFGRRTKTLLPTSNRLLKPKLPEEVDQKLKLQKAKQSLQYNKGAKELEELRPGDIVRLQPQKSKFGKKTDWTQARVEGKVDIRSYQVRTEDGRVYRRNRRHLRRTREVTPRGRDEIGPPPREEPTTATANASGELLSVPPTTRSTAVRKIQPETTPVQETDKPQADYPVQTTQQSLSKEEASPPMTTRSGRIVRPPNRYR</sequence>
<dbReference type="InterPro" id="IPR050951">
    <property type="entry name" value="Retrovirus_Pol_polyprotein"/>
</dbReference>
<dbReference type="CDD" id="cd09274">
    <property type="entry name" value="RNase_HI_RT_Ty3"/>
    <property type="match status" value="1"/>
</dbReference>
<dbReference type="CDD" id="cd01647">
    <property type="entry name" value="RT_LTR"/>
    <property type="match status" value="1"/>
</dbReference>
<dbReference type="FunFam" id="3.10.20.370:FF:000001">
    <property type="entry name" value="Retrovirus-related Pol polyprotein from transposon 17.6-like protein"/>
    <property type="match status" value="1"/>
</dbReference>
<dbReference type="InterPro" id="IPR041588">
    <property type="entry name" value="Integrase_H2C2"/>
</dbReference>
<dbReference type="FunFam" id="1.10.340.70:FF:000003">
    <property type="entry name" value="Protein CBG25708"/>
    <property type="match status" value="1"/>
</dbReference>
<proteinExistence type="predicted"/>
<dbReference type="InterPro" id="IPR041373">
    <property type="entry name" value="RT_RNaseH"/>
</dbReference>
<dbReference type="Pfam" id="PF17917">
    <property type="entry name" value="RT_RNaseH"/>
    <property type="match status" value="1"/>
</dbReference>
<evidence type="ECO:0000256" key="4">
    <source>
        <dbReference type="ARBA" id="ARBA00022759"/>
    </source>
</evidence>
<dbReference type="PROSITE" id="PS50994">
    <property type="entry name" value="INTEGRASE"/>
    <property type="match status" value="1"/>
</dbReference>
<feature type="compositionally biased region" description="Basic and acidic residues" evidence="7">
    <location>
        <begin position="1326"/>
        <end position="1345"/>
    </location>
</feature>
<evidence type="ECO:0000256" key="1">
    <source>
        <dbReference type="ARBA" id="ARBA00022679"/>
    </source>
</evidence>
<dbReference type="GO" id="GO:0004519">
    <property type="term" value="F:endonuclease activity"/>
    <property type="evidence" value="ECO:0007669"/>
    <property type="project" value="UniProtKB-KW"/>
</dbReference>
<dbReference type="PANTHER" id="PTHR37984">
    <property type="entry name" value="PROTEIN CBG26694"/>
    <property type="match status" value="1"/>
</dbReference>
<keyword evidence="6" id="KW-0695">RNA-directed DNA polymerase</keyword>
<dbReference type="PROSITE" id="PS50878">
    <property type="entry name" value="RT_POL"/>
    <property type="match status" value="1"/>
</dbReference>
<dbReference type="Gene3D" id="1.10.340.70">
    <property type="match status" value="1"/>
</dbReference>
<evidence type="ECO:0000256" key="7">
    <source>
        <dbReference type="SAM" id="MobiDB-lite"/>
    </source>
</evidence>
<dbReference type="EMBL" id="JARQWQ010000048">
    <property type="protein sequence ID" value="KAK2557605.1"/>
    <property type="molecule type" value="Genomic_DNA"/>
</dbReference>